<feature type="domain" description="NB-ARC" evidence="4">
    <location>
        <begin position="178"/>
        <end position="349"/>
    </location>
</feature>
<dbReference type="Gene3D" id="3.40.50.300">
    <property type="entry name" value="P-loop containing nucleotide triphosphate hydrolases"/>
    <property type="match status" value="1"/>
</dbReference>
<dbReference type="FunFam" id="3.40.50.300:FF:001091">
    <property type="entry name" value="Probable disease resistance protein At1g61300"/>
    <property type="match status" value="1"/>
</dbReference>
<keyword evidence="9" id="KW-1185">Reference proteome</keyword>
<keyword evidence="3" id="KW-0611">Plant defense</keyword>
<dbReference type="InterPro" id="IPR044974">
    <property type="entry name" value="Disease_R_plants"/>
</dbReference>
<dbReference type="InterPro" id="IPR038005">
    <property type="entry name" value="RX-like_CC"/>
</dbReference>
<comment type="caution">
    <text evidence="8">The sequence shown here is derived from an EMBL/GenBank/DDBJ whole genome shotgun (WGS) entry which is preliminary data.</text>
</comment>
<evidence type="ECO:0000313" key="9">
    <source>
        <dbReference type="Proteomes" id="UP000237105"/>
    </source>
</evidence>
<dbReference type="CDD" id="cd14798">
    <property type="entry name" value="RX-CC_like"/>
    <property type="match status" value="1"/>
</dbReference>
<dbReference type="SUPFAM" id="SSF52540">
    <property type="entry name" value="P-loop containing nucleoside triphosphate hydrolases"/>
    <property type="match status" value="1"/>
</dbReference>
<dbReference type="GO" id="GO:0043531">
    <property type="term" value="F:ADP binding"/>
    <property type="evidence" value="ECO:0007669"/>
    <property type="project" value="InterPro"/>
</dbReference>
<name>A0A2P5DYH1_PARAD</name>
<dbReference type="FunFam" id="1.10.10.10:FF:000322">
    <property type="entry name" value="Probable disease resistance protein At1g63360"/>
    <property type="match status" value="1"/>
</dbReference>
<accession>A0A2P5DYH1</accession>
<dbReference type="InterPro" id="IPR055414">
    <property type="entry name" value="LRR_R13L4/SHOC2-like"/>
</dbReference>
<dbReference type="PRINTS" id="PR00364">
    <property type="entry name" value="DISEASERSIST"/>
</dbReference>
<dbReference type="Gene3D" id="1.20.5.4130">
    <property type="match status" value="1"/>
</dbReference>
<dbReference type="Gene3D" id="1.10.10.10">
    <property type="entry name" value="Winged helix-like DNA-binding domain superfamily/Winged helix DNA-binding domain"/>
    <property type="match status" value="1"/>
</dbReference>
<dbReference type="InterPro" id="IPR058922">
    <property type="entry name" value="WHD_DRP"/>
</dbReference>
<dbReference type="InterPro" id="IPR041118">
    <property type="entry name" value="Rx_N"/>
</dbReference>
<evidence type="ECO:0000256" key="3">
    <source>
        <dbReference type="ARBA" id="ARBA00022821"/>
    </source>
</evidence>
<dbReference type="Gene3D" id="1.10.8.430">
    <property type="entry name" value="Helical domain of apoptotic protease-activating factors"/>
    <property type="match status" value="1"/>
</dbReference>
<feature type="domain" description="Disease resistance N-terminal" evidence="5">
    <location>
        <begin position="5"/>
        <end position="97"/>
    </location>
</feature>
<evidence type="ECO:0000313" key="8">
    <source>
        <dbReference type="EMBL" id="PON78348.1"/>
    </source>
</evidence>
<dbReference type="PANTHER" id="PTHR23155">
    <property type="entry name" value="DISEASE RESISTANCE PROTEIN RP"/>
    <property type="match status" value="1"/>
</dbReference>
<dbReference type="OrthoDB" id="4586540at2759"/>
<organism evidence="8 9">
    <name type="scientific">Parasponia andersonii</name>
    <name type="common">Sponia andersonii</name>
    <dbReference type="NCBI Taxonomy" id="3476"/>
    <lineage>
        <taxon>Eukaryota</taxon>
        <taxon>Viridiplantae</taxon>
        <taxon>Streptophyta</taxon>
        <taxon>Embryophyta</taxon>
        <taxon>Tracheophyta</taxon>
        <taxon>Spermatophyta</taxon>
        <taxon>Magnoliopsida</taxon>
        <taxon>eudicotyledons</taxon>
        <taxon>Gunneridae</taxon>
        <taxon>Pentapetalae</taxon>
        <taxon>rosids</taxon>
        <taxon>fabids</taxon>
        <taxon>Rosales</taxon>
        <taxon>Cannabaceae</taxon>
        <taxon>Parasponia</taxon>
    </lineage>
</organism>
<dbReference type="Pfam" id="PF23559">
    <property type="entry name" value="WHD_DRP"/>
    <property type="match status" value="1"/>
</dbReference>
<evidence type="ECO:0000259" key="5">
    <source>
        <dbReference type="Pfam" id="PF18052"/>
    </source>
</evidence>
<dbReference type="Proteomes" id="UP000237105">
    <property type="component" value="Unassembled WGS sequence"/>
</dbReference>
<evidence type="ECO:0000259" key="7">
    <source>
        <dbReference type="Pfam" id="PF23598"/>
    </source>
</evidence>
<dbReference type="Pfam" id="PF18052">
    <property type="entry name" value="Rx_N"/>
    <property type="match status" value="1"/>
</dbReference>
<sequence length="948" mass="109557">MAETFLGPVIEKLVALSFEKVKSLREVHEGIQSLKDELEIIQSFLKDADARLDRGEATSDTLKTWLKQVREEAYHIEDVIDEYLCYVVGHRHQDQRKCLRCFRKIGFQIKSLKWRQDLVSEIQNSNLSLSKIKDRAETFGLRPLEQGSSSKSTTNIGHDPRLGSLFIEKDELVGIESLSKELIGKLIEGTSMRSVISLVGEGGIGKTTLAKRVYDDDVVKRHFDCCAWITVSQSYNLEKLLLAMKIQICPTVEYTSAEFNIEGLVSHLRQYLQTKKYMIIFDDVWKEEIWETIKYALPSSNNKGRIIITTRNRTVANTCKEAPCDFVQELKSWPPELAFELFCKKAFRYEISKGHCPKELEQLSHDIVRKCQGLPLVIATIAGLVSTKERVEFEWQRVLNNLNFRIDQNDPKLTRISKILSLSYHDLPYQLKLCFLYFAIFPEDHEIVDYMLYQMWIGEGFVKGKGNKTLEQVAEEYLNELINRNLIVVTRSGAEYTRVCRVHDLMHDIILLKADELNFCQIMDGKKAIKSTRKVRRVSIQGNVENIFETIEDFGLRSVYLFRFNLLTETFMSTLFKKFKLLTVLHIDSCGFPQDQNFPKEVRNLLHLKYLFVNNIPNIKMLLNSIGRLYNLQNLCLRNAPVCELPVEINNLQNLRHYSVFIGNDYEFYQNPYEFAALRIKEGIGKLENLQTLELVSVQPGGVRFLNELKSLVQLRKLWLTKLTKEIGRDLCASIEKLKYLENLTLVSTNKDEVLDLQYISSPLPNLQSLCLWGPLPKLFDWIPEFQNLQVLGLYNSKLVELPLTRLKGLPNLLKLILYDAYDGAQLHFEEGGFGKVKEMIMAKSKELKVVNIDLGALPLLETLFIWDMPLLDEVPFGFQHLRNLKSMAVYDMPKEFVMRMQPSGGPDYFKIKHVPFVKVVYHESRVIYKLDDPDLLEYLLANGCLVS</sequence>
<dbReference type="InterPro" id="IPR027417">
    <property type="entry name" value="P-loop_NTPase"/>
</dbReference>
<reference evidence="9" key="1">
    <citation type="submission" date="2016-06" db="EMBL/GenBank/DDBJ databases">
        <title>Parallel loss of symbiosis genes in relatives of nitrogen-fixing non-legume Parasponia.</title>
        <authorList>
            <person name="Van Velzen R."/>
            <person name="Holmer R."/>
            <person name="Bu F."/>
            <person name="Rutten L."/>
            <person name="Van Zeijl A."/>
            <person name="Liu W."/>
            <person name="Santuari L."/>
            <person name="Cao Q."/>
            <person name="Sharma T."/>
            <person name="Shen D."/>
            <person name="Roswanjaya Y."/>
            <person name="Wardhani T."/>
            <person name="Kalhor M.S."/>
            <person name="Jansen J."/>
            <person name="Van den Hoogen J."/>
            <person name="Gungor B."/>
            <person name="Hartog M."/>
            <person name="Hontelez J."/>
            <person name="Verver J."/>
            <person name="Yang W.-C."/>
            <person name="Schijlen E."/>
            <person name="Repin R."/>
            <person name="Schilthuizen M."/>
            <person name="Schranz E."/>
            <person name="Heidstra R."/>
            <person name="Miyata K."/>
            <person name="Fedorova E."/>
            <person name="Kohlen W."/>
            <person name="Bisseling T."/>
            <person name="Smit S."/>
            <person name="Geurts R."/>
        </authorList>
    </citation>
    <scope>NUCLEOTIDE SEQUENCE [LARGE SCALE GENOMIC DNA]</scope>
    <source>
        <strain evidence="9">cv. WU1-14</strain>
    </source>
</reference>
<dbReference type="Gene3D" id="3.80.10.10">
    <property type="entry name" value="Ribonuclease Inhibitor"/>
    <property type="match status" value="1"/>
</dbReference>
<dbReference type="InterPro" id="IPR036388">
    <property type="entry name" value="WH-like_DNA-bd_sf"/>
</dbReference>
<dbReference type="Pfam" id="PF23598">
    <property type="entry name" value="LRR_14"/>
    <property type="match status" value="1"/>
</dbReference>
<gene>
    <name evidence="8" type="ORF">PanWU01x14_019860</name>
</gene>
<dbReference type="SUPFAM" id="SSF52058">
    <property type="entry name" value="L domain-like"/>
    <property type="match status" value="1"/>
</dbReference>
<evidence type="ECO:0000256" key="2">
    <source>
        <dbReference type="ARBA" id="ARBA00022741"/>
    </source>
</evidence>
<dbReference type="AlphaFoldDB" id="A0A2P5DYH1"/>
<dbReference type="InterPro" id="IPR032675">
    <property type="entry name" value="LRR_dom_sf"/>
</dbReference>
<dbReference type="GO" id="GO:0098542">
    <property type="term" value="P:defense response to other organism"/>
    <property type="evidence" value="ECO:0007669"/>
    <property type="project" value="TreeGrafter"/>
</dbReference>
<evidence type="ECO:0000259" key="4">
    <source>
        <dbReference type="Pfam" id="PF00931"/>
    </source>
</evidence>
<feature type="domain" description="Disease resistance R13L4/SHOC-2-like LRR" evidence="7">
    <location>
        <begin position="557"/>
        <end position="890"/>
    </location>
</feature>
<feature type="domain" description="Disease resistance protein winged helix" evidence="6">
    <location>
        <begin position="440"/>
        <end position="510"/>
    </location>
</feature>
<keyword evidence="1" id="KW-0677">Repeat</keyword>
<protein>
    <submittedName>
        <fullName evidence="8">NB-ARC domain, LRR domain containing protein</fullName>
    </submittedName>
</protein>
<proteinExistence type="predicted"/>
<dbReference type="InterPro" id="IPR002182">
    <property type="entry name" value="NB-ARC"/>
</dbReference>
<evidence type="ECO:0000256" key="1">
    <source>
        <dbReference type="ARBA" id="ARBA00022737"/>
    </source>
</evidence>
<evidence type="ECO:0000259" key="6">
    <source>
        <dbReference type="Pfam" id="PF23559"/>
    </source>
</evidence>
<dbReference type="PANTHER" id="PTHR23155:SF1052">
    <property type="entry name" value="DISEASE RESISTANCE PROTEIN RPM1"/>
    <property type="match status" value="1"/>
</dbReference>
<dbReference type="Pfam" id="PF00931">
    <property type="entry name" value="NB-ARC"/>
    <property type="match status" value="1"/>
</dbReference>
<dbReference type="EMBL" id="JXTB01000009">
    <property type="protein sequence ID" value="PON78348.1"/>
    <property type="molecule type" value="Genomic_DNA"/>
</dbReference>
<dbReference type="InterPro" id="IPR042197">
    <property type="entry name" value="Apaf_helical"/>
</dbReference>
<keyword evidence="2" id="KW-0547">Nucleotide-binding</keyword>